<feature type="domain" description="F-box" evidence="1">
    <location>
        <begin position="41"/>
        <end position="109"/>
    </location>
</feature>
<dbReference type="RefSeq" id="XP_007765281.1">
    <property type="nucleotide sequence ID" value="XM_007767091.1"/>
</dbReference>
<dbReference type="InterPro" id="IPR036047">
    <property type="entry name" value="F-box-like_dom_sf"/>
</dbReference>
<dbReference type="OrthoDB" id="3252786at2759"/>
<keyword evidence="3" id="KW-1185">Reference proteome</keyword>
<evidence type="ECO:0000313" key="3">
    <source>
        <dbReference type="Proteomes" id="UP000053558"/>
    </source>
</evidence>
<dbReference type="EMBL" id="JH711575">
    <property type="protein sequence ID" value="EIW84579.1"/>
    <property type="molecule type" value="Genomic_DNA"/>
</dbReference>
<feature type="non-terminal residue" evidence="2">
    <location>
        <position position="111"/>
    </location>
</feature>
<dbReference type="Pfam" id="PF12937">
    <property type="entry name" value="F-box-like"/>
    <property type="match status" value="1"/>
</dbReference>
<reference evidence="3" key="1">
    <citation type="journal article" date="2012" name="Science">
        <title>The Paleozoic origin of enzymatic lignin decomposition reconstructed from 31 fungal genomes.</title>
        <authorList>
            <person name="Floudas D."/>
            <person name="Binder M."/>
            <person name="Riley R."/>
            <person name="Barry K."/>
            <person name="Blanchette R.A."/>
            <person name="Henrissat B."/>
            <person name="Martinez A.T."/>
            <person name="Otillar R."/>
            <person name="Spatafora J.W."/>
            <person name="Yadav J.S."/>
            <person name="Aerts A."/>
            <person name="Benoit I."/>
            <person name="Boyd A."/>
            <person name="Carlson A."/>
            <person name="Copeland A."/>
            <person name="Coutinho P.M."/>
            <person name="de Vries R.P."/>
            <person name="Ferreira P."/>
            <person name="Findley K."/>
            <person name="Foster B."/>
            <person name="Gaskell J."/>
            <person name="Glotzer D."/>
            <person name="Gorecki P."/>
            <person name="Heitman J."/>
            <person name="Hesse C."/>
            <person name="Hori C."/>
            <person name="Igarashi K."/>
            <person name="Jurgens J.A."/>
            <person name="Kallen N."/>
            <person name="Kersten P."/>
            <person name="Kohler A."/>
            <person name="Kuees U."/>
            <person name="Kumar T.K.A."/>
            <person name="Kuo A."/>
            <person name="LaButti K."/>
            <person name="Larrondo L.F."/>
            <person name="Lindquist E."/>
            <person name="Ling A."/>
            <person name="Lombard V."/>
            <person name="Lucas S."/>
            <person name="Lundell T."/>
            <person name="Martin R."/>
            <person name="McLaughlin D.J."/>
            <person name="Morgenstern I."/>
            <person name="Morin E."/>
            <person name="Murat C."/>
            <person name="Nagy L.G."/>
            <person name="Nolan M."/>
            <person name="Ohm R.A."/>
            <person name="Patyshakuliyeva A."/>
            <person name="Rokas A."/>
            <person name="Ruiz-Duenas F.J."/>
            <person name="Sabat G."/>
            <person name="Salamov A."/>
            <person name="Samejima M."/>
            <person name="Schmutz J."/>
            <person name="Slot J.C."/>
            <person name="St John F."/>
            <person name="Stenlid J."/>
            <person name="Sun H."/>
            <person name="Sun S."/>
            <person name="Syed K."/>
            <person name="Tsang A."/>
            <person name="Wiebenga A."/>
            <person name="Young D."/>
            <person name="Pisabarro A."/>
            <person name="Eastwood D.C."/>
            <person name="Martin F."/>
            <person name="Cullen D."/>
            <person name="Grigoriev I.V."/>
            <person name="Hibbett D.S."/>
        </authorList>
    </citation>
    <scope>NUCLEOTIDE SEQUENCE [LARGE SCALE GENOMIC DNA]</scope>
    <source>
        <strain evidence="3">RWD-64-598 SS2</strain>
    </source>
</reference>
<sequence>MVSVLSLMIKDTKTILKTVNKLRDVLDHTTTDHLRLVSPVLRLPFELLSEIFVLSAEQTVRTTLHRNHIPYFHRTYRVQAEASGALNVAQVCRKWREVALSTPSLWNAILH</sequence>
<protein>
    <recommendedName>
        <fullName evidence="1">F-box domain-containing protein</fullName>
    </recommendedName>
</protein>
<dbReference type="InterPro" id="IPR001810">
    <property type="entry name" value="F-box_dom"/>
</dbReference>
<dbReference type="KEGG" id="cput:CONPUDRAFT_50072"/>
<evidence type="ECO:0000313" key="2">
    <source>
        <dbReference type="EMBL" id="EIW84579.1"/>
    </source>
</evidence>
<dbReference type="GeneID" id="19207376"/>
<proteinExistence type="predicted"/>
<gene>
    <name evidence="2" type="ORF">CONPUDRAFT_50072</name>
</gene>
<dbReference type="SUPFAM" id="SSF81383">
    <property type="entry name" value="F-box domain"/>
    <property type="match status" value="1"/>
</dbReference>
<dbReference type="AlphaFoldDB" id="A0A5M3MZM2"/>
<dbReference type="Proteomes" id="UP000053558">
    <property type="component" value="Unassembled WGS sequence"/>
</dbReference>
<name>A0A5M3MZM2_CONPW</name>
<organism evidence="2 3">
    <name type="scientific">Coniophora puteana (strain RWD-64-598)</name>
    <name type="common">Brown rot fungus</name>
    <dbReference type="NCBI Taxonomy" id="741705"/>
    <lineage>
        <taxon>Eukaryota</taxon>
        <taxon>Fungi</taxon>
        <taxon>Dikarya</taxon>
        <taxon>Basidiomycota</taxon>
        <taxon>Agaricomycotina</taxon>
        <taxon>Agaricomycetes</taxon>
        <taxon>Agaricomycetidae</taxon>
        <taxon>Boletales</taxon>
        <taxon>Coniophorineae</taxon>
        <taxon>Coniophoraceae</taxon>
        <taxon>Coniophora</taxon>
    </lineage>
</organism>
<dbReference type="Gene3D" id="1.20.1280.50">
    <property type="match status" value="1"/>
</dbReference>
<comment type="caution">
    <text evidence="2">The sequence shown here is derived from an EMBL/GenBank/DDBJ whole genome shotgun (WGS) entry which is preliminary data.</text>
</comment>
<evidence type="ECO:0000259" key="1">
    <source>
        <dbReference type="Pfam" id="PF12937"/>
    </source>
</evidence>
<accession>A0A5M3MZM2</accession>